<feature type="compositionally biased region" description="Low complexity" evidence="1">
    <location>
        <begin position="318"/>
        <end position="334"/>
    </location>
</feature>
<reference evidence="2 3" key="1">
    <citation type="journal article" date="2017" name="Nat. Ecol. Evol.">
        <title>Scallop genome provides insights into evolution of bilaterian karyotype and development.</title>
        <authorList>
            <person name="Wang S."/>
            <person name="Zhang J."/>
            <person name="Jiao W."/>
            <person name="Li J."/>
            <person name="Xun X."/>
            <person name="Sun Y."/>
            <person name="Guo X."/>
            <person name="Huan P."/>
            <person name="Dong B."/>
            <person name="Zhang L."/>
            <person name="Hu X."/>
            <person name="Sun X."/>
            <person name="Wang J."/>
            <person name="Zhao C."/>
            <person name="Wang Y."/>
            <person name="Wang D."/>
            <person name="Huang X."/>
            <person name="Wang R."/>
            <person name="Lv J."/>
            <person name="Li Y."/>
            <person name="Zhang Z."/>
            <person name="Liu B."/>
            <person name="Lu W."/>
            <person name="Hui Y."/>
            <person name="Liang J."/>
            <person name="Zhou Z."/>
            <person name="Hou R."/>
            <person name="Li X."/>
            <person name="Liu Y."/>
            <person name="Li H."/>
            <person name="Ning X."/>
            <person name="Lin Y."/>
            <person name="Zhao L."/>
            <person name="Xing Q."/>
            <person name="Dou J."/>
            <person name="Li Y."/>
            <person name="Mao J."/>
            <person name="Guo H."/>
            <person name="Dou H."/>
            <person name="Li T."/>
            <person name="Mu C."/>
            <person name="Jiang W."/>
            <person name="Fu Q."/>
            <person name="Fu X."/>
            <person name="Miao Y."/>
            <person name="Liu J."/>
            <person name="Yu Q."/>
            <person name="Li R."/>
            <person name="Liao H."/>
            <person name="Li X."/>
            <person name="Kong Y."/>
            <person name="Jiang Z."/>
            <person name="Chourrout D."/>
            <person name="Li R."/>
            <person name="Bao Z."/>
        </authorList>
    </citation>
    <scope>NUCLEOTIDE SEQUENCE [LARGE SCALE GENOMIC DNA]</scope>
    <source>
        <strain evidence="2 3">PY_sf001</strain>
    </source>
</reference>
<feature type="compositionally biased region" description="Basic and acidic residues" evidence="1">
    <location>
        <begin position="73"/>
        <end position="83"/>
    </location>
</feature>
<evidence type="ECO:0000313" key="2">
    <source>
        <dbReference type="EMBL" id="OWF48707.1"/>
    </source>
</evidence>
<dbReference type="OrthoDB" id="9950633at2759"/>
<evidence type="ECO:0000256" key="1">
    <source>
        <dbReference type="SAM" id="MobiDB-lite"/>
    </source>
</evidence>
<sequence length="334" mass="36212">MSTRRGQHKEEENSDTLPVLGEDGRGSAGGYYNNNHVRNKPTSYRAFPSGSRPGSGSRRTPTPTKQIALQAVRRKDDVVKEPFDDVDLEELNSTLKLESEKSFLERENSNTDLKKGDGASGFTVKLPNGYGSGARPKDSPSKTSHHSDTDSWDNEIARSVPNSKSLQKTQNSKSSKVKGSGKTEDSSDDDDDDEDDDDQASWQEGDNKTAPMQLMMEFIGCLMQGDYLNAAKLCKMILMYEPTNAEALKFQPLINEKIDLDAQPDVDSGSGGSGSEDDDATDEGNSDDDSDSDDSDDDSDSSDNSSSEAENEGEKPDSGISSGLSRSNSNSEME</sequence>
<organism evidence="2 3">
    <name type="scientific">Mizuhopecten yessoensis</name>
    <name type="common">Japanese scallop</name>
    <name type="synonym">Patinopecten yessoensis</name>
    <dbReference type="NCBI Taxonomy" id="6573"/>
    <lineage>
        <taxon>Eukaryota</taxon>
        <taxon>Metazoa</taxon>
        <taxon>Spiralia</taxon>
        <taxon>Lophotrochozoa</taxon>
        <taxon>Mollusca</taxon>
        <taxon>Bivalvia</taxon>
        <taxon>Autobranchia</taxon>
        <taxon>Pteriomorphia</taxon>
        <taxon>Pectinida</taxon>
        <taxon>Pectinoidea</taxon>
        <taxon>Pectinidae</taxon>
        <taxon>Mizuhopecten</taxon>
    </lineage>
</organism>
<accession>A0A210QIY6</accession>
<dbReference type="STRING" id="6573.A0A210QIY6"/>
<feature type="compositionally biased region" description="Acidic residues" evidence="1">
    <location>
        <begin position="186"/>
        <end position="199"/>
    </location>
</feature>
<dbReference type="InterPro" id="IPR026703">
    <property type="entry name" value="ERICH2"/>
</dbReference>
<protein>
    <submittedName>
        <fullName evidence="2">Glutamate-rich protein 2</fullName>
    </submittedName>
</protein>
<dbReference type="PANTHER" id="PTHR21520:SF2">
    <property type="entry name" value="GLUTAMATE-RICH PROTEIN 2"/>
    <property type="match status" value="1"/>
</dbReference>
<gene>
    <name evidence="2" type="ORF">KP79_PYT04924</name>
</gene>
<keyword evidence="3" id="KW-1185">Reference proteome</keyword>
<feature type="region of interest" description="Disordered" evidence="1">
    <location>
        <begin position="1"/>
        <end position="83"/>
    </location>
</feature>
<proteinExistence type="predicted"/>
<feature type="compositionally biased region" description="Polar residues" evidence="1">
    <location>
        <begin position="160"/>
        <end position="171"/>
    </location>
</feature>
<evidence type="ECO:0000313" key="3">
    <source>
        <dbReference type="Proteomes" id="UP000242188"/>
    </source>
</evidence>
<feature type="compositionally biased region" description="Low complexity" evidence="1">
    <location>
        <begin position="48"/>
        <end position="64"/>
    </location>
</feature>
<dbReference type="AlphaFoldDB" id="A0A210QIY6"/>
<name>A0A210QIY6_MIZYE</name>
<comment type="caution">
    <text evidence="2">The sequence shown here is derived from an EMBL/GenBank/DDBJ whole genome shotgun (WGS) entry which is preliminary data.</text>
</comment>
<feature type="region of interest" description="Disordered" evidence="1">
    <location>
        <begin position="96"/>
        <end position="211"/>
    </location>
</feature>
<feature type="compositionally biased region" description="Acidic residues" evidence="1">
    <location>
        <begin position="275"/>
        <end position="301"/>
    </location>
</feature>
<feature type="compositionally biased region" description="Polar residues" evidence="1">
    <location>
        <begin position="32"/>
        <end position="42"/>
    </location>
</feature>
<feature type="region of interest" description="Disordered" evidence="1">
    <location>
        <begin position="261"/>
        <end position="334"/>
    </location>
</feature>
<dbReference type="Proteomes" id="UP000242188">
    <property type="component" value="Unassembled WGS sequence"/>
</dbReference>
<dbReference type="PANTHER" id="PTHR21520">
    <property type="entry name" value="GLUTAMATE-RICH PROTEIN 2"/>
    <property type="match status" value="1"/>
</dbReference>
<feature type="compositionally biased region" description="Basic and acidic residues" evidence="1">
    <location>
        <begin position="97"/>
        <end position="117"/>
    </location>
</feature>
<dbReference type="EMBL" id="NEDP02003415">
    <property type="protein sequence ID" value="OWF48707.1"/>
    <property type="molecule type" value="Genomic_DNA"/>
</dbReference>
<feature type="compositionally biased region" description="Basic and acidic residues" evidence="1">
    <location>
        <begin position="135"/>
        <end position="149"/>
    </location>
</feature>